<keyword evidence="2" id="KW-1185">Reference proteome</keyword>
<gene>
    <name evidence="1" type="ORF">TNIN_406711</name>
</gene>
<name>A0A8X7C9K3_9ARAC</name>
<reference evidence="1" key="1">
    <citation type="submission" date="2020-08" db="EMBL/GenBank/DDBJ databases">
        <title>Multicomponent nature underlies the extraordinary mechanical properties of spider dragline silk.</title>
        <authorList>
            <person name="Kono N."/>
            <person name="Nakamura H."/>
            <person name="Mori M."/>
            <person name="Yoshida Y."/>
            <person name="Ohtoshi R."/>
            <person name="Malay A.D."/>
            <person name="Moran D.A.P."/>
            <person name="Tomita M."/>
            <person name="Numata K."/>
            <person name="Arakawa K."/>
        </authorList>
    </citation>
    <scope>NUCLEOTIDE SEQUENCE</scope>
</reference>
<sequence>MAEGKALERKFLDIEKQLGGFNAFVDTFAEDDKEVLPFELSQFERLNIKFETLKEEIFTSRIDEELDNFDAKTNTCNDHIEKLELAHEEKNNNPLAAPVIQNSTYMDDIFSGADDITTAKEIQRQLICLMKEGYLHLYKWSTNSEELLNDVSMENKEFLFNENEELVKTLR</sequence>
<dbReference type="Proteomes" id="UP000886998">
    <property type="component" value="Unassembled WGS sequence"/>
</dbReference>
<comment type="caution">
    <text evidence="1">The sequence shown here is derived from an EMBL/GenBank/DDBJ whole genome shotgun (WGS) entry which is preliminary data.</text>
</comment>
<dbReference type="AlphaFoldDB" id="A0A8X7C9K3"/>
<dbReference type="EMBL" id="BMAV01013414">
    <property type="protein sequence ID" value="GFY61080.1"/>
    <property type="molecule type" value="Genomic_DNA"/>
</dbReference>
<dbReference type="OrthoDB" id="6779869at2759"/>
<protein>
    <submittedName>
        <fullName evidence="1">Uncharacterized protein</fullName>
    </submittedName>
</protein>
<evidence type="ECO:0000313" key="1">
    <source>
        <dbReference type="EMBL" id="GFY61080.1"/>
    </source>
</evidence>
<organism evidence="1 2">
    <name type="scientific">Trichonephila inaurata madagascariensis</name>
    <dbReference type="NCBI Taxonomy" id="2747483"/>
    <lineage>
        <taxon>Eukaryota</taxon>
        <taxon>Metazoa</taxon>
        <taxon>Ecdysozoa</taxon>
        <taxon>Arthropoda</taxon>
        <taxon>Chelicerata</taxon>
        <taxon>Arachnida</taxon>
        <taxon>Araneae</taxon>
        <taxon>Araneomorphae</taxon>
        <taxon>Entelegynae</taxon>
        <taxon>Araneoidea</taxon>
        <taxon>Nephilidae</taxon>
        <taxon>Trichonephila</taxon>
        <taxon>Trichonephila inaurata</taxon>
    </lineage>
</organism>
<evidence type="ECO:0000313" key="2">
    <source>
        <dbReference type="Proteomes" id="UP000886998"/>
    </source>
</evidence>
<accession>A0A8X7C9K3</accession>
<proteinExistence type="predicted"/>